<dbReference type="Proteomes" id="UP000324104">
    <property type="component" value="Unassembled WGS sequence"/>
</dbReference>
<comment type="caution">
    <text evidence="3">The sequence shown here is derived from an EMBL/GenBank/DDBJ whole genome shotgun (WGS) entry which is preliminary data.</text>
</comment>
<accession>A0A5D5AXW5</accession>
<dbReference type="RefSeq" id="WP_149079628.1">
    <property type="nucleotide sequence ID" value="NZ_VTAW01000001.1"/>
</dbReference>
<evidence type="ECO:0000256" key="1">
    <source>
        <dbReference type="SAM" id="MobiDB-lite"/>
    </source>
</evidence>
<evidence type="ECO:0000313" key="4">
    <source>
        <dbReference type="Proteomes" id="UP000324104"/>
    </source>
</evidence>
<evidence type="ECO:0000313" key="3">
    <source>
        <dbReference type="EMBL" id="TYT63821.1"/>
    </source>
</evidence>
<dbReference type="InterPro" id="IPR040624">
    <property type="entry name" value="HalOD1"/>
</dbReference>
<sequence>MPSANDPTDTEDANYVTTVDPADGERPSTAIVTAVASVLERDPLELPPLYETVDPDALDSLLQHAHRTDDTATHEVWFSYEGVDVGVRSDGEIRVDVAASSPS</sequence>
<dbReference type="EMBL" id="VTAW01000001">
    <property type="protein sequence ID" value="TYT63821.1"/>
    <property type="molecule type" value="Genomic_DNA"/>
</dbReference>
<protein>
    <recommendedName>
        <fullName evidence="2">Halobacterial output domain-containing protein</fullName>
    </recommendedName>
</protein>
<dbReference type="AlphaFoldDB" id="A0A5D5AXW5"/>
<keyword evidence="4" id="KW-1185">Reference proteome</keyword>
<proteinExistence type="predicted"/>
<gene>
    <name evidence="3" type="ORF">FYC77_00945</name>
</gene>
<feature type="domain" description="Halobacterial output" evidence="2">
    <location>
        <begin position="24"/>
        <end position="96"/>
    </location>
</feature>
<name>A0A5D5AXW5_9EURY</name>
<reference evidence="3 4" key="1">
    <citation type="submission" date="2019-08" db="EMBL/GenBank/DDBJ databases">
        <title>Archaea genome.</title>
        <authorList>
            <person name="Kajale S."/>
            <person name="Shouche Y."/>
            <person name="Deshpande N."/>
            <person name="Sharma A."/>
        </authorList>
    </citation>
    <scope>NUCLEOTIDE SEQUENCE [LARGE SCALE GENOMIC DNA]</scope>
    <source>
        <strain evidence="3 4">ESP3B_9</strain>
    </source>
</reference>
<feature type="region of interest" description="Disordered" evidence="1">
    <location>
        <begin position="1"/>
        <end position="25"/>
    </location>
</feature>
<organism evidence="3 4">
    <name type="scientific">Natrialba swarupiae</name>
    <dbReference type="NCBI Taxonomy" id="2448032"/>
    <lineage>
        <taxon>Archaea</taxon>
        <taxon>Methanobacteriati</taxon>
        <taxon>Methanobacteriota</taxon>
        <taxon>Stenosarchaea group</taxon>
        <taxon>Halobacteria</taxon>
        <taxon>Halobacteriales</taxon>
        <taxon>Natrialbaceae</taxon>
        <taxon>Natrialba</taxon>
    </lineage>
</organism>
<dbReference type="Pfam" id="PF18545">
    <property type="entry name" value="HalOD1"/>
    <property type="match status" value="1"/>
</dbReference>
<evidence type="ECO:0000259" key="2">
    <source>
        <dbReference type="Pfam" id="PF18545"/>
    </source>
</evidence>